<gene>
    <name evidence="12" type="ORF">IFK94_00740</name>
</gene>
<keyword evidence="7 10" id="KW-1133">Transmembrane helix</keyword>
<reference evidence="12 13" key="1">
    <citation type="submission" date="2020-08" db="EMBL/GenBank/DDBJ databases">
        <title>Acidobacteriota in marine sediments use diverse sulfur dissimilation pathways.</title>
        <authorList>
            <person name="Wasmund K."/>
        </authorList>
    </citation>
    <scope>NUCLEOTIDE SEQUENCE [LARGE SCALE GENOMIC DNA]</scope>
    <source>
        <strain evidence="12">MAG AM4</strain>
    </source>
</reference>
<feature type="transmembrane region" description="Helical" evidence="10">
    <location>
        <begin position="376"/>
        <end position="396"/>
    </location>
</feature>
<evidence type="ECO:0000256" key="5">
    <source>
        <dbReference type="ARBA" id="ARBA00022519"/>
    </source>
</evidence>
<evidence type="ECO:0000256" key="9">
    <source>
        <dbReference type="RuleBase" id="RU003923"/>
    </source>
</evidence>
<keyword evidence="5" id="KW-0997">Cell inner membrane</keyword>
<dbReference type="InterPro" id="IPR042094">
    <property type="entry name" value="T2SS_GspF_sf"/>
</dbReference>
<sequence length="405" mass="45159">MHDFYCRLATARGEIIERNYTSASEESLRLELEEKDYLVLEMKRKSPILSQILSVFRLRPRVSSREFLFFNQELAALLKAGLPIVQSLDILLERRENKVFRRALLDIRDRVKSGEALSDAFMAQGDLFPPLYYSSLASGERSGEVPVVLKRFIAYSKSVMSVKKKVTSALIYPVILFALSIGLIALMVFFIIPKFTEFLSDFGTELPLITVVMIATAEFCTANWQILLVLVVGTFAGATAWQRTPAGRYFFDNLQIRAPIIGGIFMDYAQNRFTRTLATLQSGGIPLVVSLDLAAKAVGNAVFERKLIQVAGKVREGQSLWESLEETGIISGLGVEMVKVGESTGALVDMLNDVSDFLDEEIDHKLNRLVALIEPAMLLFMALVVGTMLMAVYLPLIEVYGKANM</sequence>
<evidence type="ECO:0000313" key="13">
    <source>
        <dbReference type="Proteomes" id="UP000648239"/>
    </source>
</evidence>
<evidence type="ECO:0000256" key="7">
    <source>
        <dbReference type="ARBA" id="ARBA00022989"/>
    </source>
</evidence>
<evidence type="ECO:0000256" key="1">
    <source>
        <dbReference type="ARBA" id="ARBA00004429"/>
    </source>
</evidence>
<dbReference type="PANTHER" id="PTHR30012:SF7">
    <property type="entry name" value="PROTEIN TRANSPORT PROTEIN HOFC HOMOLOG"/>
    <property type="match status" value="1"/>
</dbReference>
<dbReference type="InterPro" id="IPR018076">
    <property type="entry name" value="T2SS_GspF_dom"/>
</dbReference>
<dbReference type="PRINTS" id="PR00812">
    <property type="entry name" value="BCTERIALGSPF"/>
</dbReference>
<dbReference type="Proteomes" id="UP000648239">
    <property type="component" value="Unassembled WGS sequence"/>
</dbReference>
<keyword evidence="3 9" id="KW-0813">Transport</keyword>
<dbReference type="PROSITE" id="PS00874">
    <property type="entry name" value="T2SP_F"/>
    <property type="match status" value="1"/>
</dbReference>
<evidence type="ECO:0000256" key="4">
    <source>
        <dbReference type="ARBA" id="ARBA00022475"/>
    </source>
</evidence>
<comment type="subcellular location">
    <subcellularLocation>
        <location evidence="1">Cell inner membrane</location>
        <topology evidence="1">Multi-pass membrane protein</topology>
    </subcellularLocation>
    <subcellularLocation>
        <location evidence="9">Cell membrane</location>
        <topology evidence="9">Multi-pass membrane protein</topology>
    </subcellularLocation>
</comment>
<dbReference type="InterPro" id="IPR001992">
    <property type="entry name" value="T2SS_GspF/T4SS_PilC_CS"/>
</dbReference>
<feature type="transmembrane region" description="Helical" evidence="10">
    <location>
        <begin position="222"/>
        <end position="241"/>
    </location>
</feature>
<evidence type="ECO:0000256" key="2">
    <source>
        <dbReference type="ARBA" id="ARBA00005745"/>
    </source>
</evidence>
<keyword evidence="6 9" id="KW-0812">Transmembrane</keyword>
<feature type="domain" description="Type II secretion system protein GspF" evidence="11">
    <location>
        <begin position="72"/>
        <end position="193"/>
    </location>
</feature>
<protein>
    <submittedName>
        <fullName evidence="12">Type II secretion system F family protein</fullName>
    </submittedName>
</protein>
<organism evidence="12 13">
    <name type="scientific">Candidatus Polarisedimenticola svalbardensis</name>
    <dbReference type="NCBI Taxonomy" id="2886004"/>
    <lineage>
        <taxon>Bacteria</taxon>
        <taxon>Pseudomonadati</taxon>
        <taxon>Acidobacteriota</taxon>
        <taxon>Candidatus Polarisedimenticolia</taxon>
        <taxon>Candidatus Polarisedimenticolales</taxon>
        <taxon>Candidatus Polarisedimenticolaceae</taxon>
        <taxon>Candidatus Polarisedimenticola</taxon>
    </lineage>
</organism>
<dbReference type="Gene3D" id="1.20.81.30">
    <property type="entry name" value="Type II secretion system (T2SS), domain F"/>
    <property type="match status" value="2"/>
</dbReference>
<dbReference type="GO" id="GO:0015628">
    <property type="term" value="P:protein secretion by the type II secretion system"/>
    <property type="evidence" value="ECO:0007669"/>
    <property type="project" value="TreeGrafter"/>
</dbReference>
<dbReference type="FunFam" id="1.20.81.30:FF:000001">
    <property type="entry name" value="Type II secretion system protein F"/>
    <property type="match status" value="2"/>
</dbReference>
<keyword evidence="4" id="KW-1003">Cell membrane</keyword>
<feature type="domain" description="Type II secretion system protein GspF" evidence="11">
    <location>
        <begin position="273"/>
        <end position="395"/>
    </location>
</feature>
<evidence type="ECO:0000313" key="12">
    <source>
        <dbReference type="EMBL" id="MBD3866628.1"/>
    </source>
</evidence>
<feature type="transmembrane region" description="Helical" evidence="10">
    <location>
        <begin position="170"/>
        <end position="192"/>
    </location>
</feature>
<accession>A0A8J7CJX2</accession>
<dbReference type="InterPro" id="IPR003004">
    <property type="entry name" value="GspF/PilC"/>
</dbReference>
<comment type="similarity">
    <text evidence="2 9">Belongs to the GSP F family.</text>
</comment>
<proteinExistence type="inferred from homology"/>
<dbReference type="EMBL" id="JACXWD010000001">
    <property type="protein sequence ID" value="MBD3866628.1"/>
    <property type="molecule type" value="Genomic_DNA"/>
</dbReference>
<evidence type="ECO:0000256" key="6">
    <source>
        <dbReference type="ARBA" id="ARBA00022692"/>
    </source>
</evidence>
<keyword evidence="8 10" id="KW-0472">Membrane</keyword>
<evidence type="ECO:0000256" key="8">
    <source>
        <dbReference type="ARBA" id="ARBA00023136"/>
    </source>
</evidence>
<dbReference type="PANTHER" id="PTHR30012">
    <property type="entry name" value="GENERAL SECRETION PATHWAY PROTEIN"/>
    <property type="match status" value="1"/>
</dbReference>
<dbReference type="AlphaFoldDB" id="A0A8J7CJX2"/>
<evidence type="ECO:0000256" key="3">
    <source>
        <dbReference type="ARBA" id="ARBA00022448"/>
    </source>
</evidence>
<name>A0A8J7CJX2_9BACT</name>
<dbReference type="GO" id="GO:0005886">
    <property type="term" value="C:plasma membrane"/>
    <property type="evidence" value="ECO:0007669"/>
    <property type="project" value="UniProtKB-SubCell"/>
</dbReference>
<comment type="caution">
    <text evidence="12">The sequence shown here is derived from an EMBL/GenBank/DDBJ whole genome shotgun (WGS) entry which is preliminary data.</text>
</comment>
<evidence type="ECO:0000256" key="10">
    <source>
        <dbReference type="SAM" id="Phobius"/>
    </source>
</evidence>
<evidence type="ECO:0000259" key="11">
    <source>
        <dbReference type="Pfam" id="PF00482"/>
    </source>
</evidence>
<dbReference type="Pfam" id="PF00482">
    <property type="entry name" value="T2SSF"/>
    <property type="match status" value="2"/>
</dbReference>